<dbReference type="AlphaFoldDB" id="A0A941J780"/>
<gene>
    <name evidence="1" type="ORF">KEH51_06745</name>
</gene>
<dbReference type="EMBL" id="JAGTPW010000008">
    <property type="protein sequence ID" value="MBR8644431.1"/>
    <property type="molecule type" value="Genomic_DNA"/>
</dbReference>
<dbReference type="Proteomes" id="UP000680045">
    <property type="component" value="Unassembled WGS sequence"/>
</dbReference>
<accession>A0A941J780</accession>
<reference evidence="1" key="1">
    <citation type="submission" date="2021-04" db="EMBL/GenBank/DDBJ databases">
        <title>Whole genome sequencing of Enterococci isolates from hospitalized patients.</title>
        <authorList>
            <person name="Ogoti B.M."/>
            <person name="Onyambu F.G."/>
        </authorList>
    </citation>
    <scope>NUCLEOTIDE SEQUENCE</scope>
    <source>
        <strain evidence="1">242</strain>
    </source>
</reference>
<evidence type="ECO:0000313" key="1">
    <source>
        <dbReference type="EMBL" id="MBR8644431.1"/>
    </source>
</evidence>
<protein>
    <submittedName>
        <fullName evidence="1">Uncharacterized protein</fullName>
    </submittedName>
</protein>
<organism evidence="1 2">
    <name type="scientific">Peribacillus frigoritolerans</name>
    <dbReference type="NCBI Taxonomy" id="450367"/>
    <lineage>
        <taxon>Bacteria</taxon>
        <taxon>Bacillati</taxon>
        <taxon>Bacillota</taxon>
        <taxon>Bacilli</taxon>
        <taxon>Bacillales</taxon>
        <taxon>Bacillaceae</taxon>
        <taxon>Peribacillus</taxon>
    </lineage>
</organism>
<name>A0A941J780_9BACI</name>
<evidence type="ECO:0000313" key="2">
    <source>
        <dbReference type="Proteomes" id="UP000680045"/>
    </source>
</evidence>
<dbReference type="Gene3D" id="3.10.310.70">
    <property type="match status" value="1"/>
</dbReference>
<sequence length="99" mass="11266">MEKRQQAIKDYLKEHPNIKQLRGVGWDDIKRDSKSRGLAPKELLDQVVPDIPAVFISNGHHSILVNSKALEIAGIDKNTLIRKAGLLNVIQRQESRQEF</sequence>
<comment type="caution">
    <text evidence="1">The sequence shown here is derived from an EMBL/GenBank/DDBJ whole genome shotgun (WGS) entry which is preliminary data.</text>
</comment>
<proteinExistence type="predicted"/>